<gene>
    <name evidence="2" type="ORF">ABE587_08420</name>
</gene>
<proteinExistence type="predicted"/>
<accession>A0ABV0C9X0</accession>
<dbReference type="Proteomes" id="UP001400166">
    <property type="component" value="Unassembled WGS sequence"/>
</dbReference>
<keyword evidence="1" id="KW-0812">Transmembrane</keyword>
<evidence type="ECO:0000313" key="3">
    <source>
        <dbReference type="Proteomes" id="UP001400166"/>
    </source>
</evidence>
<feature type="transmembrane region" description="Helical" evidence="1">
    <location>
        <begin position="89"/>
        <end position="106"/>
    </location>
</feature>
<evidence type="ECO:0008006" key="4">
    <source>
        <dbReference type="Google" id="ProtNLM"/>
    </source>
</evidence>
<protein>
    <recommendedName>
        <fullName evidence="4">Glycosyltransferase RgtA/B/C/D-like domain-containing protein</fullName>
    </recommendedName>
</protein>
<feature type="transmembrane region" description="Helical" evidence="1">
    <location>
        <begin position="24"/>
        <end position="50"/>
    </location>
</feature>
<dbReference type="EMBL" id="JBDJOF010000012">
    <property type="protein sequence ID" value="MEN5389841.1"/>
    <property type="molecule type" value="Genomic_DNA"/>
</dbReference>
<comment type="caution">
    <text evidence="2">The sequence shown here is derived from an EMBL/GenBank/DDBJ whole genome shotgun (WGS) entry which is preliminary data.</text>
</comment>
<feature type="transmembrane region" description="Helical" evidence="1">
    <location>
        <begin position="415"/>
        <end position="431"/>
    </location>
</feature>
<feature type="transmembrane region" description="Helical" evidence="1">
    <location>
        <begin position="391"/>
        <end position="409"/>
    </location>
</feature>
<name>A0ABV0C9X0_9GAMM</name>
<evidence type="ECO:0000313" key="2">
    <source>
        <dbReference type="EMBL" id="MEN5389841.1"/>
    </source>
</evidence>
<feature type="transmembrane region" description="Helical" evidence="1">
    <location>
        <begin position="127"/>
        <end position="146"/>
    </location>
</feature>
<keyword evidence="1" id="KW-1133">Transmembrane helix</keyword>
<dbReference type="RefSeq" id="WP_308305103.1">
    <property type="nucleotide sequence ID" value="NZ_JBDJNA010000009.1"/>
</dbReference>
<sequence>MFACGAGVLLKRWRHWSMASVLGVLWLLLLPVFAGVLAFLSALLMLLAAAAIGTTLFAQRALALQACAGLLVMAAVLGWTLLLPIHYRWIYLLACLALVAWRRATLRSALRAAATQWRHAVAAAPRSAAFAVLVLGLASTACWLPTLQYDDLTYHLRLPWQLMELGVYQPAPEHQIWALAPWATDVIHAIPQLLSGAEARGPVNAFWLLALGAAAWHLAAQLGAGGQSRWLAVAMVASLPLTAGLAGGMQTELPTAAVLLWMCALAAAPRDTRLSSWLLLAVLAGGLLAIKTMGALMALPVLLWALVRHPWPSLPRIVLVALVGLLVGASSYAYATWIAGNPVLPLFNGIFHSPYYAPVNFLDATYSVGFGANLPWMLTFHSSRYFESQDGAAGVALVGLAGLWLLALLRPSTRAATLVATAVLVLPLLPVQYLRYAYPGMVLLSVVAVAALGAGAPRRPLLVLLVTICVLNVSLQSTGYWMMRSGALKDTLKAAGRDEPLFQRFTPERSLAAGVRASPDDGRNVLVLDPAAPYFAEFGSRGRSVAWYAPSLQAAAAVAEHDASGQRWLAVLRGMQAGHIILNTRNLTAPQRAALQLAGAELRGEAGDRQWWYLPAAMELPAE</sequence>
<feature type="transmembrane region" description="Helical" evidence="1">
    <location>
        <begin position="205"/>
        <end position="223"/>
    </location>
</feature>
<reference evidence="2 3" key="1">
    <citation type="submission" date="2024-04" db="EMBL/GenBank/DDBJ databases">
        <title>WGS of bacteria from Torrens River.</title>
        <authorList>
            <person name="Wyrsch E.R."/>
            <person name="Drigo B."/>
        </authorList>
    </citation>
    <scope>NUCLEOTIDE SEQUENCE [LARGE SCALE GENOMIC DNA]</scope>
    <source>
        <strain evidence="2 3">TWI153</strain>
    </source>
</reference>
<keyword evidence="3" id="KW-1185">Reference proteome</keyword>
<evidence type="ECO:0000256" key="1">
    <source>
        <dbReference type="SAM" id="Phobius"/>
    </source>
</evidence>
<feature type="transmembrane region" description="Helical" evidence="1">
    <location>
        <begin position="462"/>
        <end position="483"/>
    </location>
</feature>
<feature type="transmembrane region" description="Helical" evidence="1">
    <location>
        <begin position="62"/>
        <end position="83"/>
    </location>
</feature>
<feature type="transmembrane region" description="Helical" evidence="1">
    <location>
        <begin position="230"/>
        <end position="249"/>
    </location>
</feature>
<organism evidence="2 3">
    <name type="scientific">Stenotrophomonas hibiscicola</name>
    <dbReference type="NCBI Taxonomy" id="86189"/>
    <lineage>
        <taxon>Bacteria</taxon>
        <taxon>Pseudomonadati</taxon>
        <taxon>Pseudomonadota</taxon>
        <taxon>Gammaproteobacteria</taxon>
        <taxon>Lysobacterales</taxon>
        <taxon>Lysobacteraceae</taxon>
        <taxon>Stenotrophomonas</taxon>
        <taxon>Stenotrophomonas maltophilia group</taxon>
    </lineage>
</organism>
<feature type="transmembrane region" description="Helical" evidence="1">
    <location>
        <begin position="277"/>
        <end position="305"/>
    </location>
</feature>
<keyword evidence="1" id="KW-0472">Membrane</keyword>
<feature type="transmembrane region" description="Helical" evidence="1">
    <location>
        <begin position="438"/>
        <end position="456"/>
    </location>
</feature>
<feature type="transmembrane region" description="Helical" evidence="1">
    <location>
        <begin position="317"/>
        <end position="335"/>
    </location>
</feature>